<keyword evidence="2" id="KW-1185">Reference proteome</keyword>
<name>A0ABV0ZYQ4_9TELE</name>
<gene>
    <name evidence="1" type="ORF">AMECASPLE_013822</name>
</gene>
<comment type="caution">
    <text evidence="1">The sequence shown here is derived from an EMBL/GenBank/DDBJ whole genome shotgun (WGS) entry which is preliminary data.</text>
</comment>
<accession>A0ABV0ZYQ4</accession>
<evidence type="ECO:0000313" key="1">
    <source>
        <dbReference type="EMBL" id="MEQ2310882.1"/>
    </source>
</evidence>
<dbReference type="Proteomes" id="UP001469553">
    <property type="component" value="Unassembled WGS sequence"/>
</dbReference>
<reference evidence="1 2" key="1">
    <citation type="submission" date="2021-06" db="EMBL/GenBank/DDBJ databases">
        <authorList>
            <person name="Palmer J.M."/>
        </authorList>
    </citation>
    <scope>NUCLEOTIDE SEQUENCE [LARGE SCALE GENOMIC DNA]</scope>
    <source>
        <strain evidence="1 2">AS_MEX2019</strain>
        <tissue evidence="1">Muscle</tissue>
    </source>
</reference>
<proteinExistence type="predicted"/>
<protein>
    <submittedName>
        <fullName evidence="1">Uncharacterized protein</fullName>
    </submittedName>
</protein>
<evidence type="ECO:0000313" key="2">
    <source>
        <dbReference type="Proteomes" id="UP001469553"/>
    </source>
</evidence>
<sequence>MLKAAHWNVAHHSDPLPDSAPSPLALTSITTTCSAVLRSQISSQTQLSSCLLSNKLVKSSLVGPERSLHMRPKIV</sequence>
<dbReference type="EMBL" id="JAHRIP010076152">
    <property type="protein sequence ID" value="MEQ2310882.1"/>
    <property type="molecule type" value="Genomic_DNA"/>
</dbReference>
<organism evidence="1 2">
    <name type="scientific">Ameca splendens</name>
    <dbReference type="NCBI Taxonomy" id="208324"/>
    <lineage>
        <taxon>Eukaryota</taxon>
        <taxon>Metazoa</taxon>
        <taxon>Chordata</taxon>
        <taxon>Craniata</taxon>
        <taxon>Vertebrata</taxon>
        <taxon>Euteleostomi</taxon>
        <taxon>Actinopterygii</taxon>
        <taxon>Neopterygii</taxon>
        <taxon>Teleostei</taxon>
        <taxon>Neoteleostei</taxon>
        <taxon>Acanthomorphata</taxon>
        <taxon>Ovalentaria</taxon>
        <taxon>Atherinomorphae</taxon>
        <taxon>Cyprinodontiformes</taxon>
        <taxon>Goodeidae</taxon>
        <taxon>Ameca</taxon>
    </lineage>
</organism>